<gene>
    <name evidence="1" type="ORF">CLCR_07763</name>
</gene>
<dbReference type="AlphaFoldDB" id="A0A1C1CP25"/>
<reference evidence="2" key="1">
    <citation type="submission" date="2015-07" db="EMBL/GenBank/DDBJ databases">
        <authorList>
            <person name="Teixeira M.M."/>
            <person name="Souza R.C."/>
            <person name="Almeida L.G."/>
            <person name="Vicente V.A."/>
            <person name="de Hoog S."/>
            <person name="Bocca A.L."/>
            <person name="de Almeida S.R."/>
            <person name="Vasconcelos A.T."/>
            <person name="Felipe M.S."/>
        </authorList>
    </citation>
    <scope>NUCLEOTIDE SEQUENCE [LARGE SCALE GENOMIC DNA]</scope>
    <source>
        <strain evidence="2">KSF</strain>
    </source>
</reference>
<dbReference type="Proteomes" id="UP000094526">
    <property type="component" value="Unassembled WGS sequence"/>
</dbReference>
<evidence type="ECO:0000313" key="1">
    <source>
        <dbReference type="EMBL" id="OCT50257.1"/>
    </source>
</evidence>
<dbReference type="OrthoDB" id="3945418at2759"/>
<protein>
    <submittedName>
        <fullName evidence="1">Uncharacterized protein</fullName>
    </submittedName>
</protein>
<comment type="caution">
    <text evidence="1">The sequence shown here is derived from an EMBL/GenBank/DDBJ whole genome shotgun (WGS) entry which is preliminary data.</text>
</comment>
<dbReference type="VEuPathDB" id="FungiDB:CLCR_07763"/>
<sequence>MNIFFRIRTRTAQNDEWAIPKRQKVPRSSTTLSALAKGLDVVLGSTLPQPGVGRAVSADGGLVRRFRFELFDPDISDVKLKHDFFVPTPKLDTKDVTVKVIEVVS</sequence>
<keyword evidence="2" id="KW-1185">Reference proteome</keyword>
<evidence type="ECO:0000313" key="2">
    <source>
        <dbReference type="Proteomes" id="UP000094526"/>
    </source>
</evidence>
<name>A0A1C1CP25_9EURO</name>
<accession>A0A1C1CP25</accession>
<dbReference type="EMBL" id="LGRB01000010">
    <property type="protein sequence ID" value="OCT50257.1"/>
    <property type="molecule type" value="Genomic_DNA"/>
</dbReference>
<proteinExistence type="predicted"/>
<dbReference type="STRING" id="86049.A0A1C1CP25"/>
<organism evidence="1 2">
    <name type="scientific">Cladophialophora carrionii</name>
    <dbReference type="NCBI Taxonomy" id="86049"/>
    <lineage>
        <taxon>Eukaryota</taxon>
        <taxon>Fungi</taxon>
        <taxon>Dikarya</taxon>
        <taxon>Ascomycota</taxon>
        <taxon>Pezizomycotina</taxon>
        <taxon>Eurotiomycetes</taxon>
        <taxon>Chaetothyriomycetidae</taxon>
        <taxon>Chaetothyriales</taxon>
        <taxon>Herpotrichiellaceae</taxon>
        <taxon>Cladophialophora</taxon>
    </lineage>
</organism>